<dbReference type="EMBL" id="BTGU01000153">
    <property type="protein sequence ID" value="GMN63571.1"/>
    <property type="molecule type" value="Genomic_DNA"/>
</dbReference>
<proteinExistence type="predicted"/>
<protein>
    <submittedName>
        <fullName evidence="1">Uncharacterized protein</fullName>
    </submittedName>
</protein>
<accession>A0AA88E0P8</accession>
<organism evidence="1 2">
    <name type="scientific">Ficus carica</name>
    <name type="common">Common fig</name>
    <dbReference type="NCBI Taxonomy" id="3494"/>
    <lineage>
        <taxon>Eukaryota</taxon>
        <taxon>Viridiplantae</taxon>
        <taxon>Streptophyta</taxon>
        <taxon>Embryophyta</taxon>
        <taxon>Tracheophyta</taxon>
        <taxon>Spermatophyta</taxon>
        <taxon>Magnoliopsida</taxon>
        <taxon>eudicotyledons</taxon>
        <taxon>Gunneridae</taxon>
        <taxon>Pentapetalae</taxon>
        <taxon>rosids</taxon>
        <taxon>fabids</taxon>
        <taxon>Rosales</taxon>
        <taxon>Moraceae</taxon>
        <taxon>Ficeae</taxon>
        <taxon>Ficus</taxon>
    </lineage>
</organism>
<reference evidence="1" key="1">
    <citation type="submission" date="2023-07" db="EMBL/GenBank/DDBJ databases">
        <title>draft genome sequence of fig (Ficus carica).</title>
        <authorList>
            <person name="Takahashi T."/>
            <person name="Nishimura K."/>
        </authorList>
    </citation>
    <scope>NUCLEOTIDE SEQUENCE</scope>
</reference>
<name>A0AA88E0P8_FICCA</name>
<evidence type="ECO:0000313" key="1">
    <source>
        <dbReference type="EMBL" id="GMN63571.1"/>
    </source>
</evidence>
<dbReference type="Proteomes" id="UP001187192">
    <property type="component" value="Unassembled WGS sequence"/>
</dbReference>
<evidence type="ECO:0000313" key="2">
    <source>
        <dbReference type="Proteomes" id="UP001187192"/>
    </source>
</evidence>
<comment type="caution">
    <text evidence="1">The sequence shown here is derived from an EMBL/GenBank/DDBJ whole genome shotgun (WGS) entry which is preliminary data.</text>
</comment>
<sequence length="71" mass="8280">MNIYDGSYVKRPPPYDLRPFGVKAQEQNRMGTRSKANNIILNGGIRHNKWHYSYRLYPTRSVANEDIGPEK</sequence>
<dbReference type="AlphaFoldDB" id="A0AA88E0P8"/>
<gene>
    <name evidence="1" type="ORF">TIFTF001_032662</name>
</gene>
<keyword evidence="2" id="KW-1185">Reference proteome</keyword>